<dbReference type="PANTHER" id="PTHR11558:SF11">
    <property type="entry name" value="SPERMIDINE SYNTHASE"/>
    <property type="match status" value="1"/>
</dbReference>
<dbReference type="InterPro" id="IPR030374">
    <property type="entry name" value="PABS"/>
</dbReference>
<dbReference type="OrthoDB" id="9793120at2"/>
<evidence type="ECO:0000313" key="8">
    <source>
        <dbReference type="Proteomes" id="UP000222564"/>
    </source>
</evidence>
<comment type="subunit">
    <text evidence="4">Homodimer or homotetramer.</text>
</comment>
<dbReference type="InterPro" id="IPR001045">
    <property type="entry name" value="Spermi_synthase"/>
</dbReference>
<dbReference type="InterPro" id="IPR035246">
    <property type="entry name" value="Spermidine_synt_N"/>
</dbReference>
<organism evidence="7 8">
    <name type="scientific">Desulforamulus profundi</name>
    <dbReference type="NCBI Taxonomy" id="1383067"/>
    <lineage>
        <taxon>Bacteria</taxon>
        <taxon>Bacillati</taxon>
        <taxon>Bacillota</taxon>
        <taxon>Clostridia</taxon>
        <taxon>Eubacteriales</taxon>
        <taxon>Peptococcaceae</taxon>
        <taxon>Desulforamulus</taxon>
    </lineage>
</organism>
<dbReference type="Gene3D" id="3.40.50.150">
    <property type="entry name" value="Vaccinia Virus protein VP39"/>
    <property type="match status" value="1"/>
</dbReference>
<keyword evidence="4" id="KW-0745">Spermidine biosynthesis</keyword>
<keyword evidence="3 4" id="KW-0620">Polyamine biosynthesis</keyword>
<dbReference type="GO" id="GO:0008295">
    <property type="term" value="P:spermidine biosynthetic process"/>
    <property type="evidence" value="ECO:0007669"/>
    <property type="project" value="UniProtKB-UniRule"/>
</dbReference>
<comment type="caution">
    <text evidence="7">The sequence shown here is derived from an EMBL/GenBank/DDBJ whole genome shotgun (WGS) entry which is preliminary data.</text>
</comment>
<dbReference type="Pfam" id="PF17284">
    <property type="entry name" value="Spermine_synt_N"/>
    <property type="match status" value="1"/>
</dbReference>
<feature type="binding site" evidence="4">
    <location>
        <position position="163"/>
    </location>
    <ligand>
        <name>S-methyl-5'-thioadenosine</name>
        <dbReference type="ChEBI" id="CHEBI:17509"/>
    </ligand>
</feature>
<dbReference type="NCBIfam" id="TIGR00417">
    <property type="entry name" value="speE"/>
    <property type="match status" value="1"/>
</dbReference>
<comment type="pathway">
    <text evidence="4">Amine and polyamine biosynthesis; spermidine biosynthesis; spermidine from putrescine: step 1/1.</text>
</comment>
<gene>
    <name evidence="4" type="primary">speE</name>
    <name evidence="7" type="ORF">P378_14005</name>
</gene>
<accession>A0A2C6MEH7</accession>
<feature type="binding site" evidence="4">
    <location>
        <begin position="156"/>
        <end position="159"/>
    </location>
    <ligand>
        <name>spermidine</name>
        <dbReference type="ChEBI" id="CHEBI:57834"/>
    </ligand>
</feature>
<protein>
    <recommendedName>
        <fullName evidence="4">Polyamine aminopropyltransferase</fullName>
    </recommendedName>
    <alternativeName>
        <fullName evidence="4">Putrescine aminopropyltransferase</fullName>
        <shortName evidence="4">PAPT</shortName>
    </alternativeName>
    <alternativeName>
        <fullName evidence="4">Spermidine synthase</fullName>
        <shortName evidence="4">SPDS</shortName>
        <shortName evidence="4">SPDSY</shortName>
        <ecNumber evidence="4">2.5.1.16</ecNumber>
    </alternativeName>
</protein>
<feature type="binding site" evidence="4">
    <location>
        <position position="87"/>
    </location>
    <ligand>
        <name>spermidine</name>
        <dbReference type="ChEBI" id="CHEBI:57834"/>
    </ligand>
</feature>
<proteinExistence type="inferred from homology"/>
<dbReference type="RefSeq" id="WP_099083479.1">
    <property type="nucleotide sequence ID" value="NZ_AWQQ01000080.1"/>
</dbReference>
<dbReference type="GO" id="GO:0004766">
    <property type="term" value="F:spermidine synthase activity"/>
    <property type="evidence" value="ECO:0007669"/>
    <property type="project" value="UniProtKB-UniRule"/>
</dbReference>
<dbReference type="NCBIfam" id="NF002010">
    <property type="entry name" value="PRK00811.1"/>
    <property type="match status" value="1"/>
</dbReference>
<evidence type="ECO:0000256" key="2">
    <source>
        <dbReference type="ARBA" id="ARBA00022679"/>
    </source>
</evidence>
<feature type="binding site" evidence="4">
    <location>
        <begin position="138"/>
        <end position="139"/>
    </location>
    <ligand>
        <name>S-methyl-5'-thioadenosine</name>
        <dbReference type="ChEBI" id="CHEBI:17509"/>
    </ligand>
</feature>
<evidence type="ECO:0000256" key="5">
    <source>
        <dbReference type="PROSITE-ProRule" id="PRU00354"/>
    </source>
</evidence>
<comment type="catalytic activity">
    <reaction evidence="4">
        <text>S-adenosyl 3-(methylsulfanyl)propylamine + putrescine = S-methyl-5'-thioadenosine + spermidine + H(+)</text>
        <dbReference type="Rhea" id="RHEA:12721"/>
        <dbReference type="ChEBI" id="CHEBI:15378"/>
        <dbReference type="ChEBI" id="CHEBI:17509"/>
        <dbReference type="ChEBI" id="CHEBI:57443"/>
        <dbReference type="ChEBI" id="CHEBI:57834"/>
        <dbReference type="ChEBI" id="CHEBI:326268"/>
        <dbReference type="EC" id="2.5.1.16"/>
    </reaction>
</comment>
<dbReference type="UniPathway" id="UPA00248">
    <property type="reaction ID" value="UER00314"/>
</dbReference>
<dbReference type="InterPro" id="IPR029063">
    <property type="entry name" value="SAM-dependent_MTases_sf"/>
</dbReference>
<dbReference type="PROSITE" id="PS51006">
    <property type="entry name" value="PABS_2"/>
    <property type="match status" value="1"/>
</dbReference>
<keyword evidence="8" id="KW-1185">Reference proteome</keyword>
<evidence type="ECO:0000256" key="3">
    <source>
        <dbReference type="ARBA" id="ARBA00023115"/>
    </source>
</evidence>
<dbReference type="GO" id="GO:0005829">
    <property type="term" value="C:cytosol"/>
    <property type="evidence" value="ECO:0007669"/>
    <property type="project" value="TreeGrafter"/>
</dbReference>
<comment type="similarity">
    <text evidence="1 4">Belongs to the spermidine/spermine synthase family.</text>
</comment>
<dbReference type="Gene3D" id="2.30.140.10">
    <property type="entry name" value="Spermidine synthase, tetramerisation domain"/>
    <property type="match status" value="1"/>
</dbReference>
<sequence length="275" mass="31587">MLDIWFTENHTEGYRVSWRVDKILYTEKSPFQEIAVIESPDLGRALLLNNMVQTTTRFEFIYHEMIAHVPLMMHPRPKRVIIIGGGDGGTVREVLKHPAVEAVELVEIDERVIEISKEWLPEISFALGSHKVNILIEDGLKYVKRYSSRYDVIIVDCTDPGGPSLELFSRGFYQDVFQALKDDGIMVSQTGSPTFSPHFKQAVENIRQVFPHSKPYLTSEPAYMAGFWTFTIGSKEYKFDHINAGRVLTADTRYYTPEIHRAAFVLPKYIDQLIK</sequence>
<dbReference type="InterPro" id="IPR037163">
    <property type="entry name" value="Spermidine_synt_N_sf"/>
</dbReference>
<dbReference type="EMBL" id="AWQQ01000080">
    <property type="protein sequence ID" value="PHJ37763.1"/>
    <property type="molecule type" value="Genomic_DNA"/>
</dbReference>
<evidence type="ECO:0000256" key="4">
    <source>
        <dbReference type="HAMAP-Rule" id="MF_00198"/>
    </source>
</evidence>
<feature type="binding site" evidence="4">
    <location>
        <position position="107"/>
    </location>
    <ligand>
        <name>S-methyl-5'-thioadenosine</name>
        <dbReference type="ChEBI" id="CHEBI:17509"/>
    </ligand>
</feature>
<feature type="binding site" evidence="4">
    <location>
        <position position="63"/>
    </location>
    <ligand>
        <name>spermidine</name>
        <dbReference type="ChEBI" id="CHEBI:57834"/>
    </ligand>
</feature>
<dbReference type="HAMAP" id="MF_00198">
    <property type="entry name" value="Spermidine_synth"/>
    <property type="match status" value="1"/>
</dbReference>
<dbReference type="EC" id="2.5.1.16" evidence="4"/>
<feature type="binding site" evidence="4">
    <location>
        <position position="32"/>
    </location>
    <ligand>
        <name>S-methyl-5'-thioadenosine</name>
        <dbReference type="ChEBI" id="CHEBI:17509"/>
    </ligand>
</feature>
<dbReference type="SUPFAM" id="SSF53335">
    <property type="entry name" value="S-adenosyl-L-methionine-dependent methyltransferases"/>
    <property type="match status" value="1"/>
</dbReference>
<dbReference type="AlphaFoldDB" id="A0A2C6MEH7"/>
<dbReference type="Pfam" id="PF01564">
    <property type="entry name" value="Spermine_synth"/>
    <property type="match status" value="1"/>
</dbReference>
<dbReference type="Proteomes" id="UP000222564">
    <property type="component" value="Unassembled WGS sequence"/>
</dbReference>
<feature type="active site" description="Proton acceptor" evidence="4 5">
    <location>
        <position position="156"/>
    </location>
</feature>
<evidence type="ECO:0000259" key="6">
    <source>
        <dbReference type="PROSITE" id="PS51006"/>
    </source>
</evidence>
<reference evidence="7 8" key="1">
    <citation type="submission" date="2013-09" db="EMBL/GenBank/DDBJ databases">
        <title>Biodegradation of hydrocarbons in the deep terrestrial subsurface : characterization of a microbial consortium composed of two Desulfotomaculum species originating from a deep geological formation.</title>
        <authorList>
            <person name="Aullo T."/>
            <person name="Berlendis S."/>
            <person name="Lascourreges J.-F."/>
            <person name="Dessort D."/>
            <person name="Saint-Laurent S."/>
            <person name="Schraauwers B."/>
            <person name="Mas J."/>
            <person name="Magot M."/>
            <person name="Ranchou-Peyruse A."/>
        </authorList>
    </citation>
    <scope>NUCLEOTIDE SEQUENCE [LARGE SCALE GENOMIC DNA]</scope>
    <source>
        <strain evidence="7 8">Bs107</strain>
    </source>
</reference>
<comment type="function">
    <text evidence="4">Catalyzes the irreversible transfer of a propylamine group from the amino donor S-adenosylmethioninamine (decarboxy-AdoMet) to putrescine (1,4-diaminobutane) to yield spermidine.</text>
</comment>
<dbReference type="PANTHER" id="PTHR11558">
    <property type="entry name" value="SPERMIDINE/SPERMINE SYNTHASE"/>
    <property type="match status" value="1"/>
</dbReference>
<evidence type="ECO:0000256" key="1">
    <source>
        <dbReference type="ARBA" id="ARBA00007867"/>
    </source>
</evidence>
<feature type="domain" description="PABS" evidence="6">
    <location>
        <begin position="3"/>
        <end position="235"/>
    </location>
</feature>
<name>A0A2C6MEH7_9FIRM</name>
<evidence type="ECO:0000313" key="7">
    <source>
        <dbReference type="EMBL" id="PHJ37763.1"/>
    </source>
</evidence>
<keyword evidence="2 4" id="KW-0808">Transferase</keyword>